<evidence type="ECO:0000313" key="3">
    <source>
        <dbReference type="Proteomes" id="UP000800036"/>
    </source>
</evidence>
<dbReference type="GO" id="GO:0016491">
    <property type="term" value="F:oxidoreductase activity"/>
    <property type="evidence" value="ECO:0007669"/>
    <property type="project" value="InterPro"/>
</dbReference>
<dbReference type="EMBL" id="ML976671">
    <property type="protein sequence ID" value="KAF1975123.1"/>
    <property type="molecule type" value="Genomic_DNA"/>
</dbReference>
<dbReference type="Gene3D" id="3.30.70.100">
    <property type="match status" value="1"/>
</dbReference>
<dbReference type="Proteomes" id="UP000800036">
    <property type="component" value="Unassembled WGS sequence"/>
</dbReference>
<dbReference type="SUPFAM" id="SSF54909">
    <property type="entry name" value="Dimeric alpha+beta barrel"/>
    <property type="match status" value="1"/>
</dbReference>
<proteinExistence type="inferred from homology"/>
<organism evidence="2 3">
    <name type="scientific">Bimuria novae-zelandiae CBS 107.79</name>
    <dbReference type="NCBI Taxonomy" id="1447943"/>
    <lineage>
        <taxon>Eukaryota</taxon>
        <taxon>Fungi</taxon>
        <taxon>Dikarya</taxon>
        <taxon>Ascomycota</taxon>
        <taxon>Pezizomycotina</taxon>
        <taxon>Dothideomycetes</taxon>
        <taxon>Pleosporomycetidae</taxon>
        <taxon>Pleosporales</taxon>
        <taxon>Massarineae</taxon>
        <taxon>Didymosphaeriaceae</taxon>
        <taxon>Bimuria</taxon>
    </lineage>
</organism>
<accession>A0A6A5VCD0</accession>
<comment type="similarity">
    <text evidence="1">Belongs to the tpcK family.</text>
</comment>
<dbReference type="OrthoDB" id="4892971at2759"/>
<dbReference type="AlphaFoldDB" id="A0A6A5VCD0"/>
<dbReference type="PANTHER" id="PTHR40260:SF2">
    <property type="entry name" value="BLR8190 PROTEIN"/>
    <property type="match status" value="1"/>
</dbReference>
<dbReference type="InterPro" id="IPR009799">
    <property type="entry name" value="EthD_dom"/>
</dbReference>
<keyword evidence="3" id="KW-1185">Reference proteome</keyword>
<dbReference type="PANTHER" id="PTHR40260">
    <property type="entry name" value="BLR8190 PROTEIN"/>
    <property type="match status" value="1"/>
</dbReference>
<evidence type="ECO:0008006" key="4">
    <source>
        <dbReference type="Google" id="ProtNLM"/>
    </source>
</evidence>
<evidence type="ECO:0000313" key="2">
    <source>
        <dbReference type="EMBL" id="KAF1975123.1"/>
    </source>
</evidence>
<name>A0A6A5VCD0_9PLEO</name>
<gene>
    <name evidence="2" type="ORF">BU23DRAFT_552546</name>
</gene>
<reference evidence="2" key="1">
    <citation type="journal article" date="2020" name="Stud. Mycol.">
        <title>101 Dothideomycetes genomes: a test case for predicting lifestyles and emergence of pathogens.</title>
        <authorList>
            <person name="Haridas S."/>
            <person name="Albert R."/>
            <person name="Binder M."/>
            <person name="Bloem J."/>
            <person name="Labutti K."/>
            <person name="Salamov A."/>
            <person name="Andreopoulos B."/>
            <person name="Baker S."/>
            <person name="Barry K."/>
            <person name="Bills G."/>
            <person name="Bluhm B."/>
            <person name="Cannon C."/>
            <person name="Castanera R."/>
            <person name="Culley D."/>
            <person name="Daum C."/>
            <person name="Ezra D."/>
            <person name="Gonzalez J."/>
            <person name="Henrissat B."/>
            <person name="Kuo A."/>
            <person name="Liang C."/>
            <person name="Lipzen A."/>
            <person name="Lutzoni F."/>
            <person name="Magnuson J."/>
            <person name="Mondo S."/>
            <person name="Nolan M."/>
            <person name="Ohm R."/>
            <person name="Pangilinan J."/>
            <person name="Park H.-J."/>
            <person name="Ramirez L."/>
            <person name="Alfaro M."/>
            <person name="Sun H."/>
            <person name="Tritt A."/>
            <person name="Yoshinaga Y."/>
            <person name="Zwiers L.-H."/>
            <person name="Turgeon B."/>
            <person name="Goodwin S."/>
            <person name="Spatafora J."/>
            <person name="Crous P."/>
            <person name="Grigoriev I."/>
        </authorList>
    </citation>
    <scope>NUCLEOTIDE SEQUENCE</scope>
    <source>
        <strain evidence="2">CBS 107.79</strain>
    </source>
</reference>
<dbReference type="NCBIfam" id="TIGR02118">
    <property type="entry name" value="EthD family reductase"/>
    <property type="match status" value="1"/>
</dbReference>
<sequence>MPAHVSVLYPRKAKFDMDYYLTSHMPLVKKSWSKYGLEKYTVTQYDDPESPYSVGCLLEFNSLDSFKKAGAGPEAKEVFGDIPNFSDEQPSIIAGEVKGGDTA</sequence>
<dbReference type="InterPro" id="IPR011008">
    <property type="entry name" value="Dimeric_a/b-barrel"/>
</dbReference>
<protein>
    <recommendedName>
        <fullName evidence="4">EthD domain-containing protein</fullName>
    </recommendedName>
</protein>
<evidence type="ECO:0000256" key="1">
    <source>
        <dbReference type="ARBA" id="ARBA00005986"/>
    </source>
</evidence>